<comment type="subcellular location">
    <subcellularLocation>
        <location evidence="1">Cell membrane</location>
        <topology evidence="1">Multi-pass membrane protein</topology>
    </subcellularLocation>
</comment>
<evidence type="ECO:0000256" key="5">
    <source>
        <dbReference type="ARBA" id="ARBA00022692"/>
    </source>
</evidence>
<dbReference type="EMBL" id="KM669728">
    <property type="protein sequence ID" value="AIW81394.1"/>
    <property type="molecule type" value="Genomic_DNA"/>
</dbReference>
<reference evidence="10" key="1">
    <citation type="submission" date="2014-09" db="EMBL/GenBank/DDBJ databases">
        <authorList>
            <person name="Magalhaes I.L.F."/>
            <person name="Oliveira U."/>
            <person name="Santos F.R."/>
            <person name="Vidigal T.H.D.A."/>
            <person name="Brescovit A.D."/>
            <person name="Santos A.J."/>
        </authorList>
    </citation>
    <scope>NUCLEOTIDE SEQUENCE</scope>
</reference>
<evidence type="ECO:0000313" key="10">
    <source>
        <dbReference type="EMBL" id="AIW81394.1"/>
    </source>
</evidence>
<protein>
    <submittedName>
        <fullName evidence="10">Putative phytochrome sensor protein</fullName>
    </submittedName>
</protein>
<dbReference type="GO" id="GO:0055085">
    <property type="term" value="P:transmembrane transport"/>
    <property type="evidence" value="ECO:0007669"/>
    <property type="project" value="TreeGrafter"/>
</dbReference>
<comment type="similarity">
    <text evidence="2">Belongs to the autoinducer-2 exporter (AI-2E) (TC 2.A.86) family.</text>
</comment>
<keyword evidence="3" id="KW-0813">Transport</keyword>
<keyword evidence="6 9" id="KW-1133">Transmembrane helix</keyword>
<accession>A0A0K0LCF9</accession>
<dbReference type="Pfam" id="PF01594">
    <property type="entry name" value="AI-2E_transport"/>
    <property type="match status" value="2"/>
</dbReference>
<feature type="transmembrane region" description="Helical" evidence="9">
    <location>
        <begin position="124"/>
        <end position="143"/>
    </location>
</feature>
<evidence type="ECO:0000256" key="8">
    <source>
        <dbReference type="SAM" id="MobiDB-lite"/>
    </source>
</evidence>
<evidence type="ECO:0000256" key="1">
    <source>
        <dbReference type="ARBA" id="ARBA00004651"/>
    </source>
</evidence>
<name>A0A0K0LCF9_9BACT</name>
<feature type="transmembrane region" description="Helical" evidence="9">
    <location>
        <begin position="319"/>
        <end position="347"/>
    </location>
</feature>
<dbReference type="InterPro" id="IPR002549">
    <property type="entry name" value="AI-2E-like"/>
</dbReference>
<evidence type="ECO:0000256" key="9">
    <source>
        <dbReference type="SAM" id="Phobius"/>
    </source>
</evidence>
<keyword evidence="5 9" id="KW-0812">Transmembrane</keyword>
<evidence type="ECO:0000256" key="2">
    <source>
        <dbReference type="ARBA" id="ARBA00009773"/>
    </source>
</evidence>
<feature type="transmembrane region" description="Helical" evidence="9">
    <location>
        <begin position="353"/>
        <end position="373"/>
    </location>
</feature>
<dbReference type="PANTHER" id="PTHR21716:SF53">
    <property type="entry name" value="PERMEASE PERM-RELATED"/>
    <property type="match status" value="1"/>
</dbReference>
<evidence type="ECO:0000256" key="7">
    <source>
        <dbReference type="ARBA" id="ARBA00023136"/>
    </source>
</evidence>
<feature type="region of interest" description="Disordered" evidence="8">
    <location>
        <begin position="1"/>
        <end position="75"/>
    </location>
</feature>
<evidence type="ECO:0000256" key="6">
    <source>
        <dbReference type="ARBA" id="ARBA00022989"/>
    </source>
</evidence>
<dbReference type="GO" id="GO:0005886">
    <property type="term" value="C:plasma membrane"/>
    <property type="evidence" value="ECO:0007669"/>
    <property type="project" value="UniProtKB-SubCell"/>
</dbReference>
<feature type="transmembrane region" description="Helical" evidence="9">
    <location>
        <begin position="101"/>
        <end position="118"/>
    </location>
</feature>
<dbReference type="AlphaFoldDB" id="A0A0K0LCF9"/>
<evidence type="ECO:0000256" key="4">
    <source>
        <dbReference type="ARBA" id="ARBA00022475"/>
    </source>
</evidence>
<feature type="compositionally biased region" description="Basic and acidic residues" evidence="8">
    <location>
        <begin position="39"/>
        <end position="50"/>
    </location>
</feature>
<keyword evidence="7 9" id="KW-0472">Membrane</keyword>
<feature type="transmembrane region" description="Helical" evidence="9">
    <location>
        <begin position="152"/>
        <end position="173"/>
    </location>
</feature>
<organism evidence="10">
    <name type="scientific">uncultured bacterium TB312_p</name>
    <dbReference type="NCBI Taxonomy" id="1552141"/>
    <lineage>
        <taxon>Bacteria</taxon>
        <taxon>environmental samples</taxon>
    </lineage>
</organism>
<sequence>MTARLWRPSRSPPAAARAARSSYTPTPTHCPQSAHAPPRRAEVVRVRGGEARAPTGSAPVTEPSKPMPPTTAPAEDAAPVVAPRIAGEVASQTAEALSRPPLMNGLVSVAVIVAALYFGRDLLMPLALAILVGFVLDPMVSWLKRRGVPRALAVAIVVMATVAVLLASAFFIVGQLRQISNDLPVYETNITRKLRSFGQSLRQPGVLDRYSRVVTRVERELDAAQRQAEGPKPRAEQPTRVEIVGQAVTPWQRVMAWGESFATPLALVGIVFVFVVLILLDKGDLRDKVVRLLGSNLHRTTDALGDAAKRVSKYLTMQLLVNATYGIPMALGLLFIGVPGALVWGLLAAVLRFVPYVGPMIGAIFPLTLALGVDPGWNMVLWTVALIHWVY</sequence>
<dbReference type="PANTHER" id="PTHR21716">
    <property type="entry name" value="TRANSMEMBRANE PROTEIN"/>
    <property type="match status" value="1"/>
</dbReference>
<keyword evidence="4" id="KW-1003">Cell membrane</keyword>
<proteinExistence type="inferred from homology"/>
<feature type="transmembrane region" description="Helical" evidence="9">
    <location>
        <begin position="261"/>
        <end position="280"/>
    </location>
</feature>
<feature type="compositionally biased region" description="Low complexity" evidence="8">
    <location>
        <begin position="8"/>
        <end position="22"/>
    </location>
</feature>
<evidence type="ECO:0000256" key="3">
    <source>
        <dbReference type="ARBA" id="ARBA00022448"/>
    </source>
</evidence>